<evidence type="ECO:0000313" key="2">
    <source>
        <dbReference type="EMBL" id="CAI2370192.1"/>
    </source>
</evidence>
<reference evidence="2" key="1">
    <citation type="submission" date="2023-07" db="EMBL/GenBank/DDBJ databases">
        <authorList>
            <consortium name="AG Swart"/>
            <person name="Singh M."/>
            <person name="Singh A."/>
            <person name="Seah K."/>
            <person name="Emmerich C."/>
        </authorList>
    </citation>
    <scope>NUCLEOTIDE SEQUENCE</scope>
    <source>
        <strain evidence="2">DP1</strain>
    </source>
</reference>
<proteinExistence type="predicted"/>
<dbReference type="SUPFAM" id="SSF47954">
    <property type="entry name" value="Cyclin-like"/>
    <property type="match status" value="1"/>
</dbReference>
<dbReference type="PANTHER" id="PTHR15615:SF108">
    <property type="entry name" value="PROTEIN CNPPD1"/>
    <property type="match status" value="1"/>
</dbReference>
<dbReference type="PANTHER" id="PTHR15615">
    <property type="match status" value="1"/>
</dbReference>
<feature type="compositionally biased region" description="Polar residues" evidence="1">
    <location>
        <begin position="257"/>
        <end position="266"/>
    </location>
</feature>
<feature type="region of interest" description="Disordered" evidence="1">
    <location>
        <begin position="239"/>
        <end position="296"/>
    </location>
</feature>
<dbReference type="Gene3D" id="1.10.472.10">
    <property type="entry name" value="Cyclin-like"/>
    <property type="match status" value="1"/>
</dbReference>
<dbReference type="Pfam" id="PF08613">
    <property type="entry name" value="Cyclin"/>
    <property type="match status" value="1"/>
</dbReference>
<dbReference type="EMBL" id="CAMPGE010011356">
    <property type="protein sequence ID" value="CAI2370192.1"/>
    <property type="molecule type" value="Genomic_DNA"/>
</dbReference>
<dbReference type="GO" id="GO:0019901">
    <property type="term" value="F:protein kinase binding"/>
    <property type="evidence" value="ECO:0007669"/>
    <property type="project" value="InterPro"/>
</dbReference>
<keyword evidence="3" id="KW-1185">Reference proteome</keyword>
<gene>
    <name evidence="2" type="ORF">ECRASSUSDP1_LOCUS11500</name>
</gene>
<feature type="compositionally biased region" description="Acidic residues" evidence="1">
    <location>
        <begin position="274"/>
        <end position="284"/>
    </location>
</feature>
<dbReference type="InterPro" id="IPR036915">
    <property type="entry name" value="Cyclin-like_sf"/>
</dbReference>
<protein>
    <recommendedName>
        <fullName evidence="4">Cyclin-like domain-containing protein</fullName>
    </recommendedName>
</protein>
<accession>A0AAD1UNR9</accession>
<evidence type="ECO:0008006" key="4">
    <source>
        <dbReference type="Google" id="ProtNLM"/>
    </source>
</evidence>
<comment type="caution">
    <text evidence="2">The sequence shown here is derived from an EMBL/GenBank/DDBJ whole genome shotgun (WGS) entry which is preliminary data.</text>
</comment>
<name>A0AAD1UNR9_EUPCR</name>
<sequence length="307" mass="35155">MDASFKLVKKLPNIIAHIFQTKIAEGDQLQRRHKNPKTYFCAKSAPTLSIKNYLFHLIKNLRTPPSTLILMMIYVERFLQSLTQALASTGSQYQYLLTSNNAHRIVMSALLLAHKYSIDATYPFGVLGKVVGVSAEELKILESEFLVFVKFDLYVSEDFYSKYEEVFTHWPDLGDDNAEEIRMEADQSSWKVERKLEDSKGIGNTTPVKNNAVPTDEDLAMTGNENTFLSPQFLDEWSMEEDEVNPPPRNRRGVADSPSSTVQNLDIRSHFYEDDPESEGEDTEMPQFDLSDLGEDEYFDDVFIQTY</sequence>
<dbReference type="Proteomes" id="UP001295684">
    <property type="component" value="Unassembled WGS sequence"/>
</dbReference>
<evidence type="ECO:0000313" key="3">
    <source>
        <dbReference type="Proteomes" id="UP001295684"/>
    </source>
</evidence>
<dbReference type="AlphaFoldDB" id="A0AAD1UNR9"/>
<dbReference type="InterPro" id="IPR013922">
    <property type="entry name" value="Cyclin_PHO80-like"/>
</dbReference>
<evidence type="ECO:0000256" key="1">
    <source>
        <dbReference type="SAM" id="MobiDB-lite"/>
    </source>
</evidence>
<organism evidence="2 3">
    <name type="scientific">Euplotes crassus</name>
    <dbReference type="NCBI Taxonomy" id="5936"/>
    <lineage>
        <taxon>Eukaryota</taxon>
        <taxon>Sar</taxon>
        <taxon>Alveolata</taxon>
        <taxon>Ciliophora</taxon>
        <taxon>Intramacronucleata</taxon>
        <taxon>Spirotrichea</taxon>
        <taxon>Hypotrichia</taxon>
        <taxon>Euplotida</taxon>
        <taxon>Euplotidae</taxon>
        <taxon>Moneuplotes</taxon>
    </lineage>
</organism>